<evidence type="ECO:0000256" key="10">
    <source>
        <dbReference type="PROSITE-ProRule" id="PRU01360"/>
    </source>
</evidence>
<feature type="domain" description="TonB-dependent receptor-like beta-barrel" evidence="13">
    <location>
        <begin position="409"/>
        <end position="836"/>
    </location>
</feature>
<keyword evidence="7 10" id="KW-0472">Membrane</keyword>
<evidence type="ECO:0000256" key="9">
    <source>
        <dbReference type="ARBA" id="ARBA00023237"/>
    </source>
</evidence>
<organism evidence="15 16">
    <name type="scientific">Pelomonas aquatica</name>
    <dbReference type="NCBI Taxonomy" id="431058"/>
    <lineage>
        <taxon>Bacteria</taxon>
        <taxon>Pseudomonadati</taxon>
        <taxon>Pseudomonadota</taxon>
        <taxon>Betaproteobacteria</taxon>
        <taxon>Burkholderiales</taxon>
        <taxon>Sphaerotilaceae</taxon>
        <taxon>Roseateles</taxon>
    </lineage>
</organism>
<comment type="subcellular location">
    <subcellularLocation>
        <location evidence="1 10">Cell outer membrane</location>
        <topology evidence="1 10">Multi-pass membrane protein</topology>
    </subcellularLocation>
</comment>
<dbReference type="EMBL" id="JAVDXQ010000010">
    <property type="protein sequence ID" value="MDR7299695.1"/>
    <property type="molecule type" value="Genomic_DNA"/>
</dbReference>
<dbReference type="Pfam" id="PF00593">
    <property type="entry name" value="TonB_dep_Rec_b-barrel"/>
    <property type="match status" value="1"/>
</dbReference>
<proteinExistence type="inferred from homology"/>
<evidence type="ECO:0000256" key="2">
    <source>
        <dbReference type="ARBA" id="ARBA00009810"/>
    </source>
</evidence>
<dbReference type="NCBIfam" id="TIGR01782">
    <property type="entry name" value="TonB-Xanth-Caul"/>
    <property type="match status" value="1"/>
</dbReference>
<dbReference type="InterPro" id="IPR010104">
    <property type="entry name" value="TonB_rcpt_bac"/>
</dbReference>
<evidence type="ECO:0000256" key="7">
    <source>
        <dbReference type="ARBA" id="ARBA00023136"/>
    </source>
</evidence>
<evidence type="ECO:0000256" key="4">
    <source>
        <dbReference type="ARBA" id="ARBA00022452"/>
    </source>
</evidence>
<dbReference type="RefSeq" id="WP_310349586.1">
    <property type="nucleotide sequence ID" value="NZ_JAVDXQ010000010.1"/>
</dbReference>
<dbReference type="InterPro" id="IPR037066">
    <property type="entry name" value="Plug_dom_sf"/>
</dbReference>
<dbReference type="PROSITE" id="PS52016">
    <property type="entry name" value="TONB_DEPENDENT_REC_3"/>
    <property type="match status" value="1"/>
</dbReference>
<comment type="caution">
    <text evidence="15">The sequence shown here is derived from an EMBL/GenBank/DDBJ whole genome shotgun (WGS) entry which is preliminary data.</text>
</comment>
<accession>A0ABU1ZGD9</accession>
<reference evidence="15 16" key="1">
    <citation type="submission" date="2023-07" db="EMBL/GenBank/DDBJ databases">
        <title>Sorghum-associated microbial communities from plants grown in Nebraska, USA.</title>
        <authorList>
            <person name="Schachtman D."/>
        </authorList>
    </citation>
    <scope>NUCLEOTIDE SEQUENCE [LARGE SCALE GENOMIC DNA]</scope>
    <source>
        <strain evidence="15 16">BE310</strain>
    </source>
</reference>
<gene>
    <name evidence="15" type="ORF">J2X16_005065</name>
</gene>
<keyword evidence="5 10" id="KW-0812">Transmembrane</keyword>
<evidence type="ECO:0000313" key="15">
    <source>
        <dbReference type="EMBL" id="MDR7299695.1"/>
    </source>
</evidence>
<evidence type="ECO:0000313" key="16">
    <source>
        <dbReference type="Proteomes" id="UP001180536"/>
    </source>
</evidence>
<keyword evidence="3 10" id="KW-0813">Transport</keyword>
<dbReference type="CDD" id="cd01347">
    <property type="entry name" value="ligand_gated_channel"/>
    <property type="match status" value="1"/>
</dbReference>
<feature type="domain" description="TonB-dependent receptor plug" evidence="14">
    <location>
        <begin position="56"/>
        <end position="165"/>
    </location>
</feature>
<dbReference type="Proteomes" id="UP001180536">
    <property type="component" value="Unassembled WGS sequence"/>
</dbReference>
<dbReference type="InterPro" id="IPR039426">
    <property type="entry name" value="TonB-dep_rcpt-like"/>
</dbReference>
<evidence type="ECO:0000256" key="12">
    <source>
        <dbReference type="SAM" id="SignalP"/>
    </source>
</evidence>
<protein>
    <submittedName>
        <fullName evidence="15">Iron complex outermembrane receptor protein</fullName>
    </submittedName>
</protein>
<evidence type="ECO:0000256" key="8">
    <source>
        <dbReference type="ARBA" id="ARBA00023170"/>
    </source>
</evidence>
<dbReference type="PANTHER" id="PTHR40980">
    <property type="entry name" value="PLUG DOMAIN-CONTAINING PROTEIN"/>
    <property type="match status" value="1"/>
</dbReference>
<feature type="signal peptide" evidence="12">
    <location>
        <begin position="1"/>
        <end position="25"/>
    </location>
</feature>
<evidence type="ECO:0000259" key="13">
    <source>
        <dbReference type="Pfam" id="PF00593"/>
    </source>
</evidence>
<name>A0ABU1ZGD9_9BURK</name>
<keyword evidence="12" id="KW-0732">Signal</keyword>
<dbReference type="Gene3D" id="2.170.130.10">
    <property type="entry name" value="TonB-dependent receptor, plug domain"/>
    <property type="match status" value="1"/>
</dbReference>
<dbReference type="InterPro" id="IPR012910">
    <property type="entry name" value="Plug_dom"/>
</dbReference>
<dbReference type="Pfam" id="PF07715">
    <property type="entry name" value="Plug"/>
    <property type="match status" value="1"/>
</dbReference>
<dbReference type="Gene3D" id="2.40.170.20">
    <property type="entry name" value="TonB-dependent receptor, beta-barrel domain"/>
    <property type="match status" value="1"/>
</dbReference>
<evidence type="ECO:0000256" key="3">
    <source>
        <dbReference type="ARBA" id="ARBA00022448"/>
    </source>
</evidence>
<feature type="chain" id="PRO_5046787374" evidence="12">
    <location>
        <begin position="26"/>
        <end position="884"/>
    </location>
</feature>
<comment type="similarity">
    <text evidence="2 10 11">Belongs to the TonB-dependent receptor family.</text>
</comment>
<dbReference type="InterPro" id="IPR036942">
    <property type="entry name" value="Beta-barrel_TonB_sf"/>
</dbReference>
<dbReference type="PANTHER" id="PTHR40980:SF3">
    <property type="entry name" value="TONB-DEPENDENT RECEPTOR-LIKE BETA-BARREL DOMAIN-CONTAINING PROTEIN"/>
    <property type="match status" value="1"/>
</dbReference>
<evidence type="ECO:0000259" key="14">
    <source>
        <dbReference type="Pfam" id="PF07715"/>
    </source>
</evidence>
<keyword evidence="16" id="KW-1185">Reference proteome</keyword>
<keyword evidence="8 15" id="KW-0675">Receptor</keyword>
<evidence type="ECO:0000256" key="5">
    <source>
        <dbReference type="ARBA" id="ARBA00022692"/>
    </source>
</evidence>
<dbReference type="SUPFAM" id="SSF56935">
    <property type="entry name" value="Porins"/>
    <property type="match status" value="1"/>
</dbReference>
<keyword evidence="6 11" id="KW-0798">TonB box</keyword>
<dbReference type="InterPro" id="IPR000531">
    <property type="entry name" value="Beta-barrel_TonB"/>
</dbReference>
<evidence type="ECO:0000256" key="11">
    <source>
        <dbReference type="RuleBase" id="RU003357"/>
    </source>
</evidence>
<keyword evidence="4 10" id="KW-1134">Transmembrane beta strand</keyword>
<sequence>MKVKQTPIAAAVSLALLGGSLAAQAQQADAPAPAQLEQVVVTGIRASLQTAATIKKNASAVVDAVSAEDVGKLPDSDVGQALGRIPGVSVGRAFGQGATVSIRGSDPQMTYTTLNGQTVASTGWYDQLDIDRSFNYSLLPSELIGGMEVYKSQQADLTEGGIGGTVIVKTRKPLDLGAHSGFVSAKYGRGTISDPEKEVSGLYSWKNDAKTFGVLAAAAHAQGAYIRRGVEADNRWAGDVAPTAFVQDRKRDAINLTLQARPAQGLELGLNLLRLKLVGDNSNSSDYIFQDPENGTNCDKRNTDVKSPWNPNGMCVHSTTTAANPLPNQFFQVWARAAEMTSDSVTFDGHYKVDGAKFDLVAGTTKAKGGTKLTANYQAGSWDAGFSVPKWQGTIDATGHQIAVNPTSNQSFTAAQLPSQLAPQSWATSQGPNRDQEKYAQLDATIDLNWGAINTFKTGVRFADHTFEKRAYRPVWAATIASTNTASLFDGTVEVASWTIPRPNIDAMVAGTLKNITGWNEDRSAYSELSEKNKSAYGMFEFEADNLRGNFGLRYISTDVKSTGYKFDGTPLAAGDYAGNENWGRGFDVKKSKYNDVLPSVNLAVDLRKDLVLRAAAAQAITRPNFANMFGIQVSGYNDDRVGNETWTVGSVELKPMKSSQIDLSLEYYYGRGNVLSATFFNKDIQNFITANVQVNQKVGLVDPKSGVDNWTVQNFVNAGGGRLRGVELQANHAFNNGFGVVANYTFTEGTAPKESFADQIGIFTQSSKHNVNLVGYYETEAYFGRLAYNWRSKYIIRENAYWYGNRMHANYGTLDASFGWNINKWLKLSFDAVNLTKQDDIQYGAMATNLPADVLHKDPLKAGYPAWSFKGETTYKIGLTAKF</sequence>
<evidence type="ECO:0000256" key="6">
    <source>
        <dbReference type="ARBA" id="ARBA00023077"/>
    </source>
</evidence>
<evidence type="ECO:0000256" key="1">
    <source>
        <dbReference type="ARBA" id="ARBA00004571"/>
    </source>
</evidence>
<keyword evidence="9 10" id="KW-0998">Cell outer membrane</keyword>